<dbReference type="Gene3D" id="2.10.25.10">
    <property type="entry name" value="Laminin"/>
    <property type="match status" value="1"/>
</dbReference>
<dbReference type="InterPro" id="IPR000742">
    <property type="entry name" value="EGF"/>
</dbReference>
<name>D3BCR8_HETP5</name>
<dbReference type="PROSITE" id="PS00022">
    <property type="entry name" value="EGF_1"/>
    <property type="match status" value="1"/>
</dbReference>
<dbReference type="CDD" id="cd00054">
    <property type="entry name" value="EGF_CA"/>
    <property type="match status" value="1"/>
</dbReference>
<evidence type="ECO:0000313" key="4">
    <source>
        <dbReference type="Proteomes" id="UP000001396"/>
    </source>
</evidence>
<keyword evidence="1" id="KW-1133">Transmembrane helix</keyword>
<feature type="transmembrane region" description="Helical" evidence="1">
    <location>
        <begin position="900"/>
        <end position="916"/>
    </location>
</feature>
<dbReference type="AlphaFoldDB" id="D3BCR8"/>
<keyword evidence="4" id="KW-1185">Reference proteome</keyword>
<evidence type="ECO:0000259" key="2">
    <source>
        <dbReference type="PROSITE" id="PS00022"/>
    </source>
</evidence>
<organism evidence="3 4">
    <name type="scientific">Heterostelium pallidum (strain ATCC 26659 / Pp 5 / PN500)</name>
    <name type="common">Cellular slime mold</name>
    <name type="synonym">Polysphondylium pallidum</name>
    <dbReference type="NCBI Taxonomy" id="670386"/>
    <lineage>
        <taxon>Eukaryota</taxon>
        <taxon>Amoebozoa</taxon>
        <taxon>Evosea</taxon>
        <taxon>Eumycetozoa</taxon>
        <taxon>Dictyostelia</taxon>
        <taxon>Acytosteliales</taxon>
        <taxon>Acytosteliaceae</taxon>
        <taxon>Heterostelium</taxon>
    </lineage>
</organism>
<dbReference type="PANTHER" id="PTHR24032">
    <property type="entry name" value="EGF-LIKE DOMAIN-CONTAINING PROTEIN-RELATED-RELATED"/>
    <property type="match status" value="1"/>
</dbReference>
<evidence type="ECO:0000256" key="1">
    <source>
        <dbReference type="SAM" id="Phobius"/>
    </source>
</evidence>
<reference evidence="3 4" key="1">
    <citation type="journal article" date="2011" name="Genome Res.">
        <title>Phylogeny-wide analysis of social amoeba genomes highlights ancient origins for complex intercellular communication.</title>
        <authorList>
            <person name="Heidel A.J."/>
            <person name="Lawal H.M."/>
            <person name="Felder M."/>
            <person name="Schilde C."/>
            <person name="Helps N.R."/>
            <person name="Tunggal B."/>
            <person name="Rivero F."/>
            <person name="John U."/>
            <person name="Schleicher M."/>
            <person name="Eichinger L."/>
            <person name="Platzer M."/>
            <person name="Noegel A.A."/>
            <person name="Schaap P."/>
            <person name="Gloeckner G."/>
        </authorList>
    </citation>
    <scope>NUCLEOTIDE SEQUENCE [LARGE SCALE GENOMIC DNA]</scope>
    <source>
        <strain evidence="4">ATCC 26659 / Pp 5 / PN500</strain>
    </source>
</reference>
<proteinExistence type="predicted"/>
<sequence length="1181" mass="131575">MIYGLSFDVLSQNLCSDFTVSNTLKLTCQVNTTTSQEYITQIFIDDSYTFTDHGEPDVINQLVFTNLKYILFGSTKVKNPTYNLLSLLDNSENKLLNNIGLNGLDVYIPNKFPNFINLNTITLNNNLIKSNVSNSIFRSPMRSFYFNQIKFDPNCYLNFDTTLVSPITEVTLSNIYANFQSPWNSNLSIITLGNCEFSITDFSVFPKLNTLSLKNVNTLLPIQSWFKNSSGGTILIDDDNLSGVLGDIGVVQPKSIAIFGTPSVTTQLYPSYCNTILTLKNVTLSPATVPDCFYCYWSQTNSTLPSQIPPPQPGFICNISLNSLTYTVNKSLNYFDIFGTNLGYGLDVVPSDKLSVVIPNKQFRYTYPTPYGSTVITFSSQFQSQFSIKWGSETVANYAQSFPSGSETKITVHGTFPSGEWNYVVKANGATPSYSRNETTIDITLQSSTTEPVLIEISTEIVTLTLYSAFEFKIKSISNITSNGGNVDIEGNFGQNPYQVSALAKGNSSDTFSCTFVSINSTVYICTIKGPIKYASLDMLVSANGYTAGVNLTVNKVVVPPLDDCGTDSKCNGNGQCVSGRCQCYRNFNGYYCESAIDTGVKITPNEKQPAPTIVTKEGLGFKFNIIAIQELNSQEMVVNEINTTQWNYNVDVKQNLTTHQYLLANQNPGATHAVRALIDHSTSDRTVEFAGETTMYPANTLKLSIEVSNWNYSDRLNHLRVVMVTQIAMMAPPTGCESTAPKQDIGTDDKSNIKFIKLTINDRSFYGRFLSVGLADKTPVTAINEIISNNDNYTDTVIGISIPYCTECVVDPDFSVLLNTGEDNSGQGCNGGSSKARPSKTMMIAIIVSVVGAIMIATIVAVVLYYKKKEKIRFLMFNLTNKSKMRETSRKYSKQTIKLKMKLCIILLYLIITRTDEFFDRPTEPLSAWVLNNDYNNSNNNNNNNNIKIYGGRDLKQGGSWLGINTKGQFAVVLNYRSIKNIVEPIYPKSRGSVIEDYLLSGETPQQYLTKLKEEIDQYGPFNVFVGDVNTGVCLYLCNSATNDISNDIIELKKGVLYGISNGFIDHKWPKVSRGLHLLKELKLNELIPNGIPDKHSYETLFKLMADNEKSYESLTNIYPKEIEHKLSSIYVDEITIAGRTYGTRTTSIIIVDQQNNVYMSEIDRQENKVYNIQFEIDIN</sequence>
<dbReference type="InterPro" id="IPR008551">
    <property type="entry name" value="TANGO2"/>
</dbReference>
<keyword evidence="1" id="KW-0472">Membrane</keyword>
<dbReference type="RefSeq" id="XP_020432830.1">
    <property type="nucleotide sequence ID" value="XM_020577156.1"/>
</dbReference>
<evidence type="ECO:0000313" key="3">
    <source>
        <dbReference type="EMBL" id="EFA80710.1"/>
    </source>
</evidence>
<dbReference type="Pfam" id="PF05742">
    <property type="entry name" value="TANGO2"/>
    <property type="match status" value="1"/>
</dbReference>
<dbReference type="PANTHER" id="PTHR24032:SF16">
    <property type="entry name" value="EGF-LIKE DOMAIN-CONTAINING PROTEIN"/>
    <property type="match status" value="1"/>
</dbReference>
<feature type="domain" description="EGF-like" evidence="2">
    <location>
        <begin position="582"/>
        <end position="593"/>
    </location>
</feature>
<dbReference type="InterPro" id="IPR053331">
    <property type="entry name" value="EGF-like_comC"/>
</dbReference>
<dbReference type="STRING" id="670386.D3BCR8"/>
<accession>D3BCR8</accession>
<comment type="caution">
    <text evidence="3">The sequence shown here is derived from an EMBL/GenBank/DDBJ whole genome shotgun (WGS) entry which is preliminary data.</text>
</comment>
<dbReference type="Proteomes" id="UP000001396">
    <property type="component" value="Unassembled WGS sequence"/>
</dbReference>
<keyword evidence="1" id="KW-0812">Transmembrane</keyword>
<gene>
    <name evidence="3" type="ORF">PPL_06296</name>
</gene>
<dbReference type="InParanoid" id="D3BCR8"/>
<protein>
    <recommendedName>
        <fullName evidence="2">EGF-like domain-containing protein</fullName>
    </recommendedName>
</protein>
<dbReference type="CDD" id="cd12087">
    <property type="entry name" value="TM_EGFR-like"/>
    <property type="match status" value="1"/>
</dbReference>
<feature type="transmembrane region" description="Helical" evidence="1">
    <location>
        <begin position="843"/>
        <end position="867"/>
    </location>
</feature>
<dbReference type="EMBL" id="ADBJ01000028">
    <property type="protein sequence ID" value="EFA80710.1"/>
    <property type="molecule type" value="Genomic_DNA"/>
</dbReference>
<dbReference type="GeneID" id="31361779"/>